<feature type="domain" description="VOC" evidence="1">
    <location>
        <begin position="5"/>
        <end position="131"/>
    </location>
</feature>
<dbReference type="InterPro" id="IPR029068">
    <property type="entry name" value="Glyas_Bleomycin-R_OHBP_Dase"/>
</dbReference>
<dbReference type="PANTHER" id="PTHR21366">
    <property type="entry name" value="GLYOXALASE FAMILY PROTEIN"/>
    <property type="match status" value="1"/>
</dbReference>
<reference evidence="2 3" key="1">
    <citation type="submission" date="2024-01" db="EMBL/GenBank/DDBJ databases">
        <title>Genome insights into Plantactinospora sonchi sp. nov.</title>
        <authorList>
            <person name="Wang L."/>
        </authorList>
    </citation>
    <scope>NUCLEOTIDE SEQUENCE [LARGE SCALE GENOMIC DNA]</scope>
    <source>
        <strain evidence="2 3">NEAU-QY2</strain>
    </source>
</reference>
<sequence>MTVLAFDHLVLVAEDVSTTLDWYHRVLGAEVRDLTAWRQGEADYPVLHFGTHKINVHGAGGDLVPRAAHARPGTLDLCFVWDADVDTARQHLLDHGQPVEFGPVDQEGARGTGRSVYTRDPDGNLIELICYPAAR</sequence>
<dbReference type="Proteomes" id="UP001332243">
    <property type="component" value="Unassembled WGS sequence"/>
</dbReference>
<gene>
    <name evidence="2" type="ORF">V1633_10195</name>
</gene>
<dbReference type="Pfam" id="PF00903">
    <property type="entry name" value="Glyoxalase"/>
    <property type="match status" value="1"/>
</dbReference>
<dbReference type="InterPro" id="IPR050383">
    <property type="entry name" value="GlyoxalaseI/FosfomycinResist"/>
</dbReference>
<keyword evidence="3" id="KW-1185">Reference proteome</keyword>
<dbReference type="SUPFAM" id="SSF54593">
    <property type="entry name" value="Glyoxalase/Bleomycin resistance protein/Dihydroxybiphenyl dioxygenase"/>
    <property type="match status" value="1"/>
</dbReference>
<evidence type="ECO:0000313" key="2">
    <source>
        <dbReference type="EMBL" id="MEE6258860.1"/>
    </source>
</evidence>
<dbReference type="PANTHER" id="PTHR21366:SF14">
    <property type="entry name" value="GLYOXALASE DOMAIN-CONTAINING PROTEIN 5"/>
    <property type="match status" value="1"/>
</dbReference>
<proteinExistence type="predicted"/>
<organism evidence="2 3">
    <name type="scientific">Plantactinospora sonchi</name>
    <dbReference type="NCBI Taxonomy" id="1544735"/>
    <lineage>
        <taxon>Bacteria</taxon>
        <taxon>Bacillati</taxon>
        <taxon>Actinomycetota</taxon>
        <taxon>Actinomycetes</taxon>
        <taxon>Micromonosporales</taxon>
        <taxon>Micromonosporaceae</taxon>
        <taxon>Plantactinospora</taxon>
    </lineage>
</organism>
<dbReference type="PROSITE" id="PS51819">
    <property type="entry name" value="VOC"/>
    <property type="match status" value="1"/>
</dbReference>
<evidence type="ECO:0000313" key="3">
    <source>
        <dbReference type="Proteomes" id="UP001332243"/>
    </source>
</evidence>
<evidence type="ECO:0000259" key="1">
    <source>
        <dbReference type="PROSITE" id="PS51819"/>
    </source>
</evidence>
<name>A0ABU7RQZ9_9ACTN</name>
<protein>
    <submittedName>
        <fullName evidence="2">VOC family protein</fullName>
    </submittedName>
</protein>
<comment type="caution">
    <text evidence="2">The sequence shown here is derived from an EMBL/GenBank/DDBJ whole genome shotgun (WGS) entry which is preliminary data.</text>
</comment>
<dbReference type="RefSeq" id="WP_331213983.1">
    <property type="nucleotide sequence ID" value="NZ_JAZGQK010000007.1"/>
</dbReference>
<dbReference type="Gene3D" id="3.10.180.10">
    <property type="entry name" value="2,3-Dihydroxybiphenyl 1,2-Dioxygenase, domain 1"/>
    <property type="match status" value="1"/>
</dbReference>
<accession>A0ABU7RQZ9</accession>
<dbReference type="InterPro" id="IPR004360">
    <property type="entry name" value="Glyas_Fos-R_dOase_dom"/>
</dbReference>
<dbReference type="EMBL" id="JAZGQK010000007">
    <property type="protein sequence ID" value="MEE6258860.1"/>
    <property type="molecule type" value="Genomic_DNA"/>
</dbReference>
<dbReference type="InterPro" id="IPR037523">
    <property type="entry name" value="VOC_core"/>
</dbReference>